<feature type="region of interest" description="Disordered" evidence="6">
    <location>
        <begin position="556"/>
        <end position="595"/>
    </location>
</feature>
<dbReference type="InterPro" id="IPR051841">
    <property type="entry name" value="MT-Golgi_org_protein"/>
</dbReference>
<evidence type="ECO:0000256" key="4">
    <source>
        <dbReference type="ARBA" id="ARBA00023054"/>
    </source>
</evidence>
<dbReference type="SUPFAM" id="SSF116907">
    <property type="entry name" value="Hook domain"/>
    <property type="match status" value="1"/>
</dbReference>
<feature type="coiled-coil region" evidence="5">
    <location>
        <begin position="216"/>
        <end position="250"/>
    </location>
</feature>
<feature type="compositionally biased region" description="Basic and acidic residues" evidence="6">
    <location>
        <begin position="1939"/>
        <end position="1950"/>
    </location>
</feature>
<feature type="coiled-coil region" evidence="5">
    <location>
        <begin position="1303"/>
        <end position="1333"/>
    </location>
</feature>
<dbReference type="GO" id="GO:0005737">
    <property type="term" value="C:cytoplasm"/>
    <property type="evidence" value="ECO:0007669"/>
    <property type="project" value="UniProtKB-SubCell"/>
</dbReference>
<reference evidence="8 9" key="1">
    <citation type="submission" date="2017-12" db="EMBL/GenBank/DDBJ databases">
        <title>High-resolution comparative analysis of great ape genomes.</title>
        <authorList>
            <person name="Pollen A."/>
            <person name="Hastie A."/>
            <person name="Hormozdiari F."/>
            <person name="Dougherty M."/>
            <person name="Liu R."/>
            <person name="Chaisson M."/>
            <person name="Hoppe E."/>
            <person name="Hill C."/>
            <person name="Pang A."/>
            <person name="Hillier L."/>
            <person name="Baker C."/>
            <person name="Armstrong J."/>
            <person name="Shendure J."/>
            <person name="Paten B."/>
            <person name="Wilson R."/>
            <person name="Chao H."/>
            <person name="Schneider V."/>
            <person name="Ventura M."/>
            <person name="Kronenberg Z."/>
            <person name="Murali S."/>
            <person name="Gordon D."/>
            <person name="Cantsilieris S."/>
            <person name="Munson K."/>
            <person name="Nelson B."/>
            <person name="Raja A."/>
            <person name="Underwood J."/>
            <person name="Diekhans M."/>
            <person name="Fiddes I."/>
            <person name="Haussler D."/>
            <person name="Eichler E."/>
        </authorList>
    </citation>
    <scope>NUCLEOTIDE SEQUENCE [LARGE SCALE GENOMIC DNA]</scope>
    <source>
        <strain evidence="8">Yerkes chimp pedigree #C0471</strain>
    </source>
</reference>
<dbReference type="PANTHER" id="PTHR18902:SF24">
    <property type="entry name" value="NUCLEAR MITOTIC APPARATUS PROTEIN 1"/>
    <property type="match status" value="1"/>
</dbReference>
<feature type="coiled-coil region" evidence="5">
    <location>
        <begin position="1365"/>
        <end position="1677"/>
    </location>
</feature>
<feature type="compositionally biased region" description="Polar residues" evidence="6">
    <location>
        <begin position="1719"/>
        <end position="1732"/>
    </location>
</feature>
<evidence type="ECO:0000313" key="9">
    <source>
        <dbReference type="Proteomes" id="UP000236370"/>
    </source>
</evidence>
<organism evidence="8 9">
    <name type="scientific">Pan troglodytes</name>
    <name type="common">Chimpanzee</name>
    <dbReference type="NCBI Taxonomy" id="9598"/>
    <lineage>
        <taxon>Eukaryota</taxon>
        <taxon>Metazoa</taxon>
        <taxon>Chordata</taxon>
        <taxon>Craniata</taxon>
        <taxon>Vertebrata</taxon>
        <taxon>Euteleostomi</taxon>
        <taxon>Mammalia</taxon>
        <taxon>Eutheria</taxon>
        <taxon>Euarchontoglires</taxon>
        <taxon>Primates</taxon>
        <taxon>Haplorrhini</taxon>
        <taxon>Catarrhini</taxon>
        <taxon>Hominidae</taxon>
        <taxon>Pan</taxon>
    </lineage>
</organism>
<evidence type="ECO:0000256" key="2">
    <source>
        <dbReference type="ARBA" id="ARBA00022490"/>
    </source>
</evidence>
<dbReference type="PANTHER" id="PTHR18902">
    <property type="entry name" value="NUCLEAR MITOTIC APPARATUS PROTEIN 1-RELATED"/>
    <property type="match status" value="1"/>
</dbReference>
<feature type="compositionally biased region" description="Basic and acidic residues" evidence="6">
    <location>
        <begin position="561"/>
        <end position="581"/>
    </location>
</feature>
<comment type="subcellular location">
    <subcellularLocation>
        <location evidence="1">Cytoplasm</location>
    </subcellularLocation>
</comment>
<dbReference type="EMBL" id="NBAG03000097">
    <property type="protein sequence ID" value="PNI89616.1"/>
    <property type="molecule type" value="Genomic_DNA"/>
</dbReference>
<feature type="region of interest" description="Disordered" evidence="6">
    <location>
        <begin position="927"/>
        <end position="956"/>
    </location>
</feature>
<evidence type="ECO:0000256" key="6">
    <source>
        <dbReference type="SAM" id="MobiDB-lite"/>
    </source>
</evidence>
<feature type="compositionally biased region" description="Basic and acidic residues" evidence="6">
    <location>
        <begin position="1999"/>
        <end position="2016"/>
    </location>
</feature>
<feature type="region of interest" description="Disordered" evidence="6">
    <location>
        <begin position="1810"/>
        <end position="1885"/>
    </location>
</feature>
<dbReference type="Gene3D" id="1.10.287.2610">
    <property type="match status" value="1"/>
</dbReference>
<sequence length="2095" mass="235911">MTLHATRGAALLSWVNSLHVADPVEAVLQLQDCSIFIKIIDRIHGTEEGQQILKQPVSERLDFVCSFLQKNRKHPSSPECLVSAQKVLEGSELELAKMTMLLLYHSTMSSKSPRDWEQFEYKIQAELAVILKFVLDHEDGLNLNEDLENFLQKAPVPSTCSSTFPEELSPPSHQAKREIRFLELQKVASSSSGNNFLSGSPASPMGDILQTPQFQMRRLKKQLADERSNRDELELELAENRKLLTEKDAQIAMMQQRIDRLALLNEKQAASPLEPKELEELRDKNESLTMRLHETLKQCQDLKTEKSQMDRKINQLSEENGDLSFKLREFASHLQQLQDALNELTEEHSKSTQEWLEKQAQLEKELSAALQDKKCLEEKNEILQGKLSQLEEHLSQLQDNPPQEKGEVLGDVLQLETLKQEAATLAANNTQLQARVEMLETERGQQEAKLLAERDHFEEEKQQLSSLITDLQSSISNLSQAKEELEQASQAHGARLTAQVASLTSELTTLNATIQQQDQELAGLKQQAKEKQAQLAQTLQQQEQASQGLRHQVEQLSSSLKQKEQQLKEVAEKQEATRQDHAQQLATAAEEREASLRERDTALKQLEALEKEKAAKLEILQQQLQAANEARDSAQTSVTQAQREKAELSRKVEELRACVETARQEQHEAQAQVAELELQLRSEQQKATEKERVAQEKDQLQEQLQALKESLKVTKGSLEEEKRRAADALEEQQRCISELKAETRSLVEQHKRERKELEEERAGRKGLEARLQQLGEAHQAETEVLRRELAEAMAAQRTAESECEQLVKEVAAWRERYEDSQQEEAQYGAMFQEQLMTLKEECEKARQELQEAKEKVAGIESHSELQISRQQNELAELHANLARALQQVQEKEVRAQKLADDLSTLQEKMAATSKEVARLETLVRKAGEQQETASRELVKEPARAGDRQPEWLDEQQGRQFCSTQAALQAMEREAEQMGNELERLRAALMESQGQQQEERGQQEREVARLTQERGRAQADLALEKAARAELEMRLQNALNEQRVEFATLQEALAHALTEKEGKDQELAKLRGLEAAQIKELEELRQTVKQLKEQLAKKEKEHASGSGAQSEAAGRTEPTGPKLEALRAEVSKLEQQCQKQQEQADSLERSLEAERASRAERDSAVETLQGQLEEKAQELGHSQSALASAQRELAALRTKVQDHSKAEDEWKAQVARGRQEAERKNSLISSLEEEVSILNRQVLEKEGESKELKRLVMAESEKSQKLEEGCACCRQRQPATVPELQNAALLCGRRCRASGREKQRVASENLRQELTSQAERAEELGQELKAWQEKFFQKEQALSTLQLEHTSTQALVSELLPAKHLCQQLQAEQAAAEKRHREELEQSKQAAGGLRAELLRAQRELGELIPLRQKVAEQERTAQQLRAEKASYAEQLSMLKKAHGLLAEENRGLGERANLGRQFLEVELDQAREKYVQELAAVRADAETRLAEVQREAQSTARELEVMTAKYEGAKVKVLEERQRFQEERQKLTAQVEELSKKLADSDQASKVQQQKLKAVQAQGGESQQEAQRLQAQLNELQAQLSQKEQAAEHYKLQMEKAKTHYDAKKQQNQELQEQLRSLEQLQKENKELRAEAERLGHELQQAGLKTKEAEQTCRHLTAQVRSLEAQVAHADQQLRDLGKFQVATDALKSREPQAKPQLDLSIDSLDLSCEEGTPLSITSKLPRTQPDGTSVPGEPASPISQRLPPKVESLESLYFTPIPARSQAPLESSLDSLGDVFLDSGRKTRSARRRTTQIINITMTKKLDVEEPDSANSSFYSTRSAPASQASLRATSSTQSLARLGSPDYGNSALLSLPGYRPTTRSSARRSQAGVSSGAPPGRNSFYMGTCQDEPEQLDDWNRIAELQQRNRVCPPHLKTCYPLESRPSLSLGTITDEEMKTGDPQETLRRASMQPIQIAEGTGITTRQQRKRVSLEPHQGPGTPESKKATSCFPRPMTPRDRHEGRKQSTTEAQKKAAPASTKQADRRQSMAFSILNTPKKLGNSLLRRGASKKALSKASPNTRSGTRRSPRIATTTASAATAATPRAKGKAKH</sequence>
<feature type="compositionally biased region" description="Polar residues" evidence="6">
    <location>
        <begin position="1814"/>
        <end position="1841"/>
    </location>
</feature>
<dbReference type="Pfam" id="PF21670">
    <property type="entry name" value="HOOK_N_NuMA"/>
    <property type="match status" value="1"/>
</dbReference>
<comment type="caution">
    <text evidence="8">The sequence shown here is derived from an EMBL/GenBank/DDBJ whole genome shotgun (WGS) entry which is preliminary data.</text>
</comment>
<protein>
    <submittedName>
        <fullName evidence="8">NUMA1 isoform 26</fullName>
    </submittedName>
</protein>
<accession>A0A2J8Q027</accession>
<evidence type="ECO:0000256" key="1">
    <source>
        <dbReference type="ARBA" id="ARBA00004496"/>
    </source>
</evidence>
<dbReference type="InterPro" id="IPR048726">
    <property type="entry name" value="NuMA_LGNBD"/>
</dbReference>
<evidence type="ECO:0000313" key="8">
    <source>
        <dbReference type="EMBL" id="PNI89616.1"/>
    </source>
</evidence>
<feature type="compositionally biased region" description="Basic and acidic residues" evidence="6">
    <location>
        <begin position="1145"/>
        <end position="1163"/>
    </location>
</feature>
<feature type="compositionally biased region" description="Basic and acidic residues" evidence="6">
    <location>
        <begin position="1090"/>
        <end position="1102"/>
    </location>
</feature>
<dbReference type="CDD" id="cd22298">
    <property type="entry name" value="NuMA_LGNBD"/>
    <property type="match status" value="1"/>
</dbReference>
<evidence type="ECO:0000259" key="7">
    <source>
        <dbReference type="Pfam" id="PF21670"/>
    </source>
</evidence>
<feature type="region of interest" description="Disordered" evidence="6">
    <location>
        <begin position="1939"/>
        <end position="2095"/>
    </location>
</feature>
<feature type="compositionally biased region" description="Low complexity" evidence="6">
    <location>
        <begin position="1133"/>
        <end position="1142"/>
    </location>
</feature>
<keyword evidence="4 5" id="KW-0175">Coiled coil</keyword>
<feature type="region of interest" description="Disordered" evidence="6">
    <location>
        <begin position="1090"/>
        <end position="1225"/>
    </location>
</feature>
<feature type="compositionally biased region" description="Low complexity" evidence="6">
    <location>
        <begin position="1103"/>
        <end position="1112"/>
    </location>
</feature>
<keyword evidence="2" id="KW-0963">Cytoplasm</keyword>
<dbReference type="Gene3D" id="6.10.140.920">
    <property type="match status" value="1"/>
</dbReference>
<feature type="region of interest" description="Disordered" evidence="6">
    <location>
        <begin position="1718"/>
        <end position="1745"/>
    </location>
</feature>
<dbReference type="Proteomes" id="UP000236370">
    <property type="component" value="Unassembled WGS sequence"/>
</dbReference>
<feature type="compositionally biased region" description="Polar residues" evidence="6">
    <location>
        <begin position="1863"/>
        <end position="1875"/>
    </location>
</feature>
<feature type="compositionally biased region" description="Basic and acidic residues" evidence="6">
    <location>
        <begin position="927"/>
        <end position="950"/>
    </location>
</feature>
<name>A0A2J8Q027_PANTR</name>
<dbReference type="CDD" id="cd22224">
    <property type="entry name" value="HkD_NuMA"/>
    <property type="match status" value="1"/>
</dbReference>
<gene>
    <name evidence="8" type="ORF">CK820_G0047607</name>
</gene>
<evidence type="ECO:0000256" key="5">
    <source>
        <dbReference type="SAM" id="Coils"/>
    </source>
</evidence>
<feature type="coiled-coil region" evidence="5">
    <location>
        <begin position="967"/>
        <end position="1040"/>
    </location>
</feature>
<evidence type="ECO:0000256" key="3">
    <source>
        <dbReference type="ARBA" id="ARBA00022553"/>
    </source>
</evidence>
<keyword evidence="3" id="KW-0597">Phosphoprotein</keyword>
<feature type="compositionally biased region" description="Low complexity" evidence="6">
    <location>
        <begin position="2073"/>
        <end position="2088"/>
    </location>
</feature>
<feature type="domain" description="Nuclear mitotic apparatus protein 1 N-terminal hook" evidence="7">
    <location>
        <begin position="6"/>
        <end position="153"/>
    </location>
</feature>
<dbReference type="InterPro" id="IPR048724">
    <property type="entry name" value="NuMA_N_HOOK"/>
</dbReference>
<feature type="compositionally biased region" description="Basic and acidic residues" evidence="6">
    <location>
        <begin position="1198"/>
        <end position="1224"/>
    </location>
</feature>
<proteinExistence type="predicted"/>